<dbReference type="InterPro" id="IPR050148">
    <property type="entry name" value="Terpene_synthase-like"/>
</dbReference>
<evidence type="ECO:0000256" key="3">
    <source>
        <dbReference type="ARBA" id="ARBA00022842"/>
    </source>
</evidence>
<comment type="cofactor">
    <cofactor evidence="1">
        <name>Mg(2+)</name>
        <dbReference type="ChEBI" id="CHEBI:18420"/>
    </cofactor>
</comment>
<keyword evidence="2" id="KW-0479">Metal-binding</keyword>
<dbReference type="GO" id="GO:0016114">
    <property type="term" value="P:terpenoid biosynthetic process"/>
    <property type="evidence" value="ECO:0007669"/>
    <property type="project" value="InterPro"/>
</dbReference>
<dbReference type="InterPro" id="IPR001906">
    <property type="entry name" value="Terpene_synth_N"/>
</dbReference>
<dbReference type="InterPro" id="IPR008930">
    <property type="entry name" value="Terpenoid_cyclase/PrenylTrfase"/>
</dbReference>
<evidence type="ECO:0000259" key="6">
    <source>
        <dbReference type="Pfam" id="PF03936"/>
    </source>
</evidence>
<dbReference type="Gene3D" id="1.50.10.130">
    <property type="entry name" value="Terpene synthase, N-terminal domain"/>
    <property type="match status" value="1"/>
</dbReference>
<evidence type="ECO:0000256" key="4">
    <source>
        <dbReference type="ARBA" id="ARBA00023239"/>
    </source>
</evidence>
<proteinExistence type="predicted"/>
<keyword evidence="4" id="KW-0456">Lyase</keyword>
<dbReference type="EMBL" id="CAWUPB010001184">
    <property type="protein sequence ID" value="CAK7350845.1"/>
    <property type="molecule type" value="Genomic_DNA"/>
</dbReference>
<dbReference type="AlphaFoldDB" id="A0AAV1SKM1"/>
<feature type="domain" description="Terpene synthase metal-binding" evidence="6">
    <location>
        <begin position="213"/>
        <end position="369"/>
    </location>
</feature>
<dbReference type="Pfam" id="PF01397">
    <property type="entry name" value="Terpene_synth"/>
    <property type="match status" value="1"/>
</dbReference>
<dbReference type="InterPro" id="IPR036965">
    <property type="entry name" value="Terpene_synth_N_sf"/>
</dbReference>
<organism evidence="7 8">
    <name type="scientific">Dovyalis caffra</name>
    <dbReference type="NCBI Taxonomy" id="77055"/>
    <lineage>
        <taxon>Eukaryota</taxon>
        <taxon>Viridiplantae</taxon>
        <taxon>Streptophyta</taxon>
        <taxon>Embryophyta</taxon>
        <taxon>Tracheophyta</taxon>
        <taxon>Spermatophyta</taxon>
        <taxon>Magnoliopsida</taxon>
        <taxon>eudicotyledons</taxon>
        <taxon>Gunneridae</taxon>
        <taxon>Pentapetalae</taxon>
        <taxon>rosids</taxon>
        <taxon>fabids</taxon>
        <taxon>Malpighiales</taxon>
        <taxon>Salicaceae</taxon>
        <taxon>Flacourtieae</taxon>
        <taxon>Dovyalis</taxon>
    </lineage>
</organism>
<dbReference type="PANTHER" id="PTHR31225:SF0">
    <property type="entry name" value="S-(+)-LINALOOL SYNTHASE, CHLOROPLASTIC"/>
    <property type="match status" value="1"/>
</dbReference>
<dbReference type="SUPFAM" id="SSF48239">
    <property type="entry name" value="Terpenoid cyclases/Protein prenyltransferases"/>
    <property type="match status" value="1"/>
</dbReference>
<dbReference type="InterPro" id="IPR005630">
    <property type="entry name" value="Terpene_synthase_metal-bd"/>
</dbReference>
<dbReference type="GO" id="GO:0010333">
    <property type="term" value="F:terpene synthase activity"/>
    <property type="evidence" value="ECO:0007669"/>
    <property type="project" value="InterPro"/>
</dbReference>
<feature type="domain" description="Terpene synthase N-terminal" evidence="5">
    <location>
        <begin position="3"/>
        <end position="153"/>
    </location>
</feature>
<name>A0AAV1SKM1_9ROSI</name>
<protein>
    <submittedName>
        <fullName evidence="7">Uncharacterized protein</fullName>
    </submittedName>
</protein>
<evidence type="ECO:0000313" key="7">
    <source>
        <dbReference type="EMBL" id="CAK7350845.1"/>
    </source>
</evidence>
<evidence type="ECO:0000256" key="1">
    <source>
        <dbReference type="ARBA" id="ARBA00001946"/>
    </source>
</evidence>
<dbReference type="Proteomes" id="UP001314170">
    <property type="component" value="Unassembled WGS sequence"/>
</dbReference>
<comment type="caution">
    <text evidence="7">The sequence shown here is derived from an EMBL/GenBank/DDBJ whole genome shotgun (WGS) entry which is preliminary data.</text>
</comment>
<dbReference type="SUPFAM" id="SSF48576">
    <property type="entry name" value="Terpenoid synthases"/>
    <property type="match status" value="1"/>
</dbReference>
<dbReference type="Pfam" id="PF03936">
    <property type="entry name" value="Terpene_synth_C"/>
    <property type="match status" value="1"/>
</dbReference>
<keyword evidence="8" id="KW-1185">Reference proteome</keyword>
<dbReference type="Gene3D" id="1.10.600.10">
    <property type="entry name" value="Farnesyl Diphosphate Synthase"/>
    <property type="match status" value="2"/>
</dbReference>
<dbReference type="GO" id="GO:0000287">
    <property type="term" value="F:magnesium ion binding"/>
    <property type="evidence" value="ECO:0007669"/>
    <property type="project" value="InterPro"/>
</dbReference>
<sequence>MVKEVGNILNTVAGKDPLEGLAMIDILQRLSIDYHFREEIEALLETEYMNFKAPNHHHDDVYGVALSFRLLRQHGYNVSQGRRVKKGPMSKGGPGHGNVFNSFKNKEGKFDMVLRDDLKGLMALYEASQLSMESENILDEAGDFSAKLLNHHESEIVANTLKSPYHKSLARLTVENFLNNIDSRSEYIKVFSELAKMDYEIVRFIHQKEILRITKWDLAAANQLPESMKISLKALFDITEDISTQWKKLCNAFLVEAKWFALGKLPKAEEYLRNGIVSSGVHVVLVHMFFLLGQGINKETVDFVDGIPAIISYTAMILRLWDDLGTAKDENQDGRDGSYLECYIREHPNITHERAREHVSQLICDAWKQLNRECLSRPSSFSATFTEACLNVARMVPLMYSYDDNPSLPSLKEHMKSLAGHLESKPSVG</sequence>
<gene>
    <name evidence="7" type="ORF">DCAF_LOCUS23556</name>
</gene>
<keyword evidence="3" id="KW-0460">Magnesium</keyword>
<evidence type="ECO:0000313" key="8">
    <source>
        <dbReference type="Proteomes" id="UP001314170"/>
    </source>
</evidence>
<evidence type="ECO:0000259" key="5">
    <source>
        <dbReference type="Pfam" id="PF01397"/>
    </source>
</evidence>
<dbReference type="InterPro" id="IPR008949">
    <property type="entry name" value="Isoprenoid_synthase_dom_sf"/>
</dbReference>
<reference evidence="7 8" key="1">
    <citation type="submission" date="2024-01" db="EMBL/GenBank/DDBJ databases">
        <authorList>
            <person name="Waweru B."/>
        </authorList>
    </citation>
    <scope>NUCLEOTIDE SEQUENCE [LARGE SCALE GENOMIC DNA]</scope>
</reference>
<dbReference type="PANTHER" id="PTHR31225">
    <property type="entry name" value="OS04G0344100 PROTEIN-RELATED"/>
    <property type="match status" value="1"/>
</dbReference>
<accession>A0AAV1SKM1</accession>
<evidence type="ECO:0000256" key="2">
    <source>
        <dbReference type="ARBA" id="ARBA00022723"/>
    </source>
</evidence>